<evidence type="ECO:0000259" key="6">
    <source>
        <dbReference type="PROSITE" id="PS50069"/>
    </source>
</evidence>
<dbReference type="GO" id="GO:0006511">
    <property type="term" value="P:ubiquitin-dependent protein catabolic process"/>
    <property type="evidence" value="ECO:0007669"/>
    <property type="project" value="InterPro"/>
</dbReference>
<dbReference type="Gene3D" id="3.30.230.130">
    <property type="entry name" value="Cullin, Chain C, Domain 2"/>
    <property type="match status" value="1"/>
</dbReference>
<dbReference type="SUPFAM" id="SSF46785">
    <property type="entry name" value="Winged helix' DNA-binding domain"/>
    <property type="match status" value="1"/>
</dbReference>
<accession>A0A8I3A7X9</accession>
<dbReference type="InterPro" id="IPR016159">
    <property type="entry name" value="Cullin_repeat-like_dom_sf"/>
</dbReference>
<proteinExistence type="inferred from homology"/>
<dbReference type="InterPro" id="IPR045546">
    <property type="entry name" value="Exportin-T_C"/>
</dbReference>
<gene>
    <name evidence="7" type="ORF">JVT61DRAFT_6611</name>
</gene>
<dbReference type="PROSITE" id="PS50069">
    <property type="entry name" value="CULLIN_2"/>
    <property type="match status" value="1"/>
</dbReference>
<comment type="caution">
    <text evidence="7">The sequence shown here is derived from an EMBL/GenBank/DDBJ whole genome shotgun (WGS) entry which is preliminary data.</text>
</comment>
<dbReference type="Pfam" id="PF10557">
    <property type="entry name" value="Cullin_Nedd8"/>
    <property type="match status" value="1"/>
</dbReference>
<name>A0A8I3A7X9_9AGAM</name>
<dbReference type="GO" id="GO:0031461">
    <property type="term" value="C:cullin-RING ubiquitin ligase complex"/>
    <property type="evidence" value="ECO:0007669"/>
    <property type="project" value="InterPro"/>
</dbReference>
<dbReference type="InterPro" id="IPR016157">
    <property type="entry name" value="Cullin_CS"/>
</dbReference>
<evidence type="ECO:0000256" key="5">
    <source>
        <dbReference type="RuleBase" id="RU003829"/>
    </source>
</evidence>
<keyword evidence="3" id="KW-0832">Ubl conjugation</keyword>
<dbReference type="FunFam" id="1.10.10.10:FF:000014">
    <property type="entry name" value="Cullin 1"/>
    <property type="match status" value="1"/>
</dbReference>
<evidence type="ECO:0000256" key="4">
    <source>
        <dbReference type="PROSITE-ProRule" id="PRU00330"/>
    </source>
</evidence>
<evidence type="ECO:0000256" key="3">
    <source>
        <dbReference type="ARBA" id="ARBA00022843"/>
    </source>
</evidence>
<feature type="domain" description="Cullin family profile" evidence="6">
    <location>
        <begin position="1492"/>
        <end position="1723"/>
    </location>
</feature>
<dbReference type="InterPro" id="IPR011989">
    <property type="entry name" value="ARM-like"/>
</dbReference>
<reference evidence="7" key="1">
    <citation type="submission" date="2021-03" db="EMBL/GenBank/DDBJ databases">
        <title>Evolutionary innovations through gain and loss of genes in the ectomycorrhizal Boletales.</title>
        <authorList>
            <person name="Wu G."/>
            <person name="Miyauchi S."/>
            <person name="Morin E."/>
            <person name="Yang Z.-L."/>
            <person name="Xu J."/>
            <person name="Martin F.M."/>
        </authorList>
    </citation>
    <scope>NUCLEOTIDE SEQUENCE</scope>
    <source>
        <strain evidence="7">BR01</strain>
    </source>
</reference>
<dbReference type="InterPro" id="IPR059120">
    <property type="entry name" value="Cullin-like_AB"/>
</dbReference>
<dbReference type="InterPro" id="IPR019559">
    <property type="entry name" value="Cullin_neddylation_domain"/>
</dbReference>
<dbReference type="SUPFAM" id="SSF74788">
    <property type="entry name" value="Cullin repeat-like"/>
    <property type="match status" value="1"/>
</dbReference>
<dbReference type="OrthoDB" id="26399at2759"/>
<dbReference type="Pfam" id="PF00888">
    <property type="entry name" value="Cullin"/>
    <property type="match status" value="1"/>
</dbReference>
<dbReference type="EMBL" id="JAGFBS010000022">
    <property type="protein sequence ID" value="KAG6373458.1"/>
    <property type="molecule type" value="Genomic_DNA"/>
</dbReference>
<keyword evidence="8" id="KW-1185">Reference proteome</keyword>
<dbReference type="SMART" id="SM00182">
    <property type="entry name" value="CULLIN"/>
    <property type="match status" value="1"/>
</dbReference>
<dbReference type="Gene3D" id="1.10.10.10">
    <property type="entry name" value="Winged helix-like DNA-binding domain superfamily/Winged helix DNA-binding domain"/>
    <property type="match status" value="1"/>
</dbReference>
<dbReference type="InterPro" id="IPR001373">
    <property type="entry name" value="Cullin_N"/>
</dbReference>
<dbReference type="PANTHER" id="PTHR11932">
    <property type="entry name" value="CULLIN"/>
    <property type="match status" value="1"/>
</dbReference>
<dbReference type="SUPFAM" id="SSF48371">
    <property type="entry name" value="ARM repeat"/>
    <property type="match status" value="1"/>
</dbReference>
<evidence type="ECO:0000256" key="1">
    <source>
        <dbReference type="ARBA" id="ARBA00006019"/>
    </source>
</evidence>
<dbReference type="InterPro" id="IPR016158">
    <property type="entry name" value="Cullin_homology"/>
</dbReference>
<dbReference type="Pfam" id="PF19282">
    <property type="entry name" value="Exportin-T"/>
    <property type="match status" value="1"/>
</dbReference>
<dbReference type="SUPFAM" id="SSF75632">
    <property type="entry name" value="Cullin homology domain"/>
    <property type="match status" value="1"/>
</dbReference>
<keyword evidence="2" id="KW-1017">Isopeptide bond</keyword>
<dbReference type="GO" id="GO:0031625">
    <property type="term" value="F:ubiquitin protein ligase binding"/>
    <property type="evidence" value="ECO:0007669"/>
    <property type="project" value="InterPro"/>
</dbReference>
<dbReference type="PROSITE" id="PS01256">
    <property type="entry name" value="CULLIN_1"/>
    <property type="match status" value="1"/>
</dbReference>
<organism evidence="7 8">
    <name type="scientific">Boletus reticuloceps</name>
    <dbReference type="NCBI Taxonomy" id="495285"/>
    <lineage>
        <taxon>Eukaryota</taxon>
        <taxon>Fungi</taxon>
        <taxon>Dikarya</taxon>
        <taxon>Basidiomycota</taxon>
        <taxon>Agaricomycotina</taxon>
        <taxon>Agaricomycetes</taxon>
        <taxon>Agaricomycetidae</taxon>
        <taxon>Boletales</taxon>
        <taxon>Boletineae</taxon>
        <taxon>Boletaceae</taxon>
        <taxon>Boletoideae</taxon>
        <taxon>Boletus</taxon>
    </lineage>
</organism>
<dbReference type="Pfam" id="PF08389">
    <property type="entry name" value="Xpo1"/>
    <property type="match status" value="1"/>
</dbReference>
<dbReference type="InterPro" id="IPR013598">
    <property type="entry name" value="Exportin-1/Importin-b-like"/>
</dbReference>
<dbReference type="InterPro" id="IPR036317">
    <property type="entry name" value="Cullin_homology_sf"/>
</dbReference>
<dbReference type="InterPro" id="IPR036388">
    <property type="entry name" value="WH-like_DNA-bd_sf"/>
</dbReference>
<dbReference type="Gene3D" id="1.25.10.10">
    <property type="entry name" value="Leucine-rich Repeat Variant"/>
    <property type="match status" value="1"/>
</dbReference>
<dbReference type="InterPro" id="IPR016024">
    <property type="entry name" value="ARM-type_fold"/>
</dbReference>
<evidence type="ECO:0000256" key="2">
    <source>
        <dbReference type="ARBA" id="ARBA00022499"/>
    </source>
</evidence>
<dbReference type="FunFam" id="1.20.1310.10:FF:000002">
    <property type="entry name" value="cullin-3 isoform X1"/>
    <property type="match status" value="1"/>
</dbReference>
<dbReference type="InterPro" id="IPR036390">
    <property type="entry name" value="WH_DNA-bd_sf"/>
</dbReference>
<dbReference type="FunFam" id="1.20.1310.10:FF:000001">
    <property type="entry name" value="Cullin 3"/>
    <property type="match status" value="1"/>
</dbReference>
<dbReference type="InterPro" id="IPR045093">
    <property type="entry name" value="Cullin"/>
</dbReference>
<comment type="similarity">
    <text evidence="1 4 5">Belongs to the cullin family.</text>
</comment>
<evidence type="ECO:0000313" key="8">
    <source>
        <dbReference type="Proteomes" id="UP000683000"/>
    </source>
</evidence>
<dbReference type="SMART" id="SM00884">
    <property type="entry name" value="Cullin_Nedd8"/>
    <property type="match status" value="1"/>
</dbReference>
<dbReference type="Gene3D" id="1.20.1310.10">
    <property type="entry name" value="Cullin Repeats"/>
    <property type="match status" value="4"/>
</dbReference>
<sequence length="1852" mass="210651">MDHEIDRFVQAILIAVDPSQVALHQQALEYLSNVQQNVHETWRLALTVFVEMDSQGQGRKYPPQARFSSLRMLDEFLDNRFEPLDDETCRTMQQSIISYIQSEYVYGPAESTATFLRNKFSHTLTLFFLCTYVEQWPSFFTDLFSLLRVAESTSQPKFNRHVSLFLFHLILEISGEVADQTIKSARTFNPVRHTRDARVRDAVRERDASLINEAVLTIVADEAERMAFLRKSDDVDSKALGDVVEVVDWGVRTFGSYVGWVDINLTVTATSVPLLFTLLSDPSLPIRLATSAALLRIVSKGLKEPEDKLQLIKVLSLGQVIDALEARTREQQIQRGLDEGEDEGEESYREALGKLLNVLGLEIMKLIDDCTKADVVAEAKRLHSQVLPIMLRFLADEYDDTCSTVFPLLQAVLANCKRNRKVSSDALDDATRSFLRSLLDVILQKMRWDKDEDPANLDEDDLVAFDGLRKDLRTFMDSVLTIEPDLVTTAVRALVLATFSAYSSGVHLEWNDAELAVYLVYIFGEINKSGGKGRAAFCLAPAIPKERKKEVDYSEYPLTPHGEILLALVQSGISAHPHRAVVMQFFETVARYSDFFKIRKGCIMPTMEALVSNRGLHSTDESVRSRVFYLFHRFIREGRNDISPELAVNLLENIRDLLVIQIEIPKTESPEDDPLTEAIKNPGIFDSQLYVFETVGVLLSLLYKAAEQQASLLLSIVTPLLGDLSANVSVAKVDKDVLPILRIHHTIMALGNIAKGFPDYPSPVPEGYTFAPLGVFRQVAQGILLSLEAMNTVKCVRDATRYAFSRIIATTGSNATHLIPPLMANLLVHFEPSELVDFMNFIGLLIHKLQKDMFNVLDELLGPLNTHIAQLLSQPATGTDDSLARVDTKRSYLTLLTNVISSDLHDVFISERNKNALESLLENVCRFAQDISDPSSQKSAFSFFGRCVQVWCNPQPSTGGGEIRLQILPGFERFVYERLVPAAFAVLSSPQFNPKDGQMLMVLLEIANFLQMVCKIRGTEAHDFFVSVFLPSQNWPPDTALDFTAKLRDLDNKAFRKYFSEKHHGRYAQFGHQWASHIEELQHEAEVSAEETWSRLSKNIREIHNHNASKLSFEENYRYAYNMVLYKSGSMLYKGVCQLVTENVERLAQEEIVPTFPSRGSSDPMQRGQEAELLLRALRRVWDDHTGNMSKLRDILKYMDRVYTKSNDVPEIWDAGLELFLKCIIRPPIQDHVVSAVLTLIQIERDGYVISCSAVKECVDVLLQLVMDQEGKTVYKRDLEPAILSASEVFYKAEAERLASTCDAPEYLRRAEGRFESETSRTHHYLHSQTGSPLLRTLEKYLLTQNITTVINMPNSGLDSMIDLDKVEDLNRLFRLFTLVPTGLPTLRRSLKDSTLRRGKDINQSSITTDVAEDVDVDVDEVDTIATAAKGKGKGKARGPPQTLSLALKWVQDVLDLKDRFDRLWKKAFESNRELESALNEGFEDFVNLNEKAPEFISLFIDENLKKGLKGKTDIEVDMVLDKTITVFRYITEKDAFERYYKNHLAKRLLFGRSVSDDAERGMLAKLKVECGYQFTQKLEGMFNDMRISSETMQGYRQHLQNISPLGLEISVTVMTSTFWPMSYTASTCVFPEILSRSCKNFESFYLSRHSGRRLTWQPSLGNADVRVQFKARKHDLNVSTFALIILLLFEDVGDDGFLTYEEIKSTTLIPEQELQRHLQSLACAKFKILKKHPPGRDVHPEDSFSFNAGFICPMQRIKISTVSARVESTEERKETRDRIDEERQYQTEACIVRVMKDRKQMSHNDLINEVTRQLATRFQPNPQDIKKRIETLIDREYLERCDDRKSYKYLA</sequence>
<evidence type="ECO:0000313" key="7">
    <source>
        <dbReference type="EMBL" id="KAG6373458.1"/>
    </source>
</evidence>
<dbReference type="Proteomes" id="UP000683000">
    <property type="component" value="Unassembled WGS sequence"/>
</dbReference>
<dbReference type="Pfam" id="PF26557">
    <property type="entry name" value="Cullin_AB"/>
    <property type="match status" value="1"/>
</dbReference>
<protein>
    <submittedName>
        <fullName evidence="7">Cullin family-domain-containing protein</fullName>
    </submittedName>
</protein>